<reference evidence="1 2" key="1">
    <citation type="submission" date="2023-12" db="EMBL/GenBank/DDBJ databases">
        <title>Micromonospora sp. nov., isolated from Atacama Desert.</title>
        <authorList>
            <person name="Carro L."/>
            <person name="Golinska P."/>
            <person name="Klenk H.-P."/>
            <person name="Goodfellow M."/>
        </authorList>
    </citation>
    <scope>NUCLEOTIDE SEQUENCE [LARGE SCALE GENOMIC DNA]</scope>
    <source>
        <strain evidence="1 2">4G53</strain>
    </source>
</reference>
<dbReference type="Proteomes" id="UP001290101">
    <property type="component" value="Unassembled WGS sequence"/>
</dbReference>
<sequence>MADGTNRYAALLRGVNVGATRLAMADLRRLVADLGHEEVKTYLQSGNVVFTSTATDTTKLARGIERALADELGLDVPVLVRSGAELTAVIEGSPYADRQDDPTRLLVAFLAAPPAKARVGALTVPAGENVEYTVAGREVHLHFPDGGYGRTKFTNAYLEKQLGVVATTRNWKSVCALRDLAAG</sequence>
<dbReference type="InterPro" id="IPR012545">
    <property type="entry name" value="DUF1697"/>
</dbReference>
<dbReference type="EMBL" id="JAXOTQ010000037">
    <property type="protein sequence ID" value="MDZ5492832.1"/>
    <property type="molecule type" value="Genomic_DNA"/>
</dbReference>
<dbReference type="PANTHER" id="PTHR36439">
    <property type="entry name" value="BLL4334 PROTEIN"/>
    <property type="match status" value="1"/>
</dbReference>
<proteinExistence type="predicted"/>
<evidence type="ECO:0000313" key="1">
    <source>
        <dbReference type="EMBL" id="MDZ5492832.1"/>
    </source>
</evidence>
<evidence type="ECO:0000313" key="2">
    <source>
        <dbReference type="Proteomes" id="UP001290101"/>
    </source>
</evidence>
<dbReference type="PANTHER" id="PTHR36439:SF1">
    <property type="entry name" value="DUF1697 DOMAIN-CONTAINING PROTEIN"/>
    <property type="match status" value="1"/>
</dbReference>
<protein>
    <submittedName>
        <fullName evidence="1">DUF1697 domain-containing protein</fullName>
    </submittedName>
</protein>
<dbReference type="PIRSF" id="PIRSF008502">
    <property type="entry name" value="UCP008502"/>
    <property type="match status" value="1"/>
</dbReference>
<dbReference type="RefSeq" id="WP_322442527.1">
    <property type="nucleotide sequence ID" value="NZ_JAXOTQ010000037.1"/>
</dbReference>
<dbReference type="Gene3D" id="3.30.70.1280">
    <property type="entry name" value="SP0830-like domains"/>
    <property type="match status" value="1"/>
</dbReference>
<organism evidence="1 2">
    <name type="scientific">Micromonospora sicca</name>
    <dbReference type="NCBI Taxonomy" id="2202420"/>
    <lineage>
        <taxon>Bacteria</taxon>
        <taxon>Bacillati</taxon>
        <taxon>Actinomycetota</taxon>
        <taxon>Actinomycetes</taxon>
        <taxon>Micromonosporales</taxon>
        <taxon>Micromonosporaceae</taxon>
        <taxon>Micromonospora</taxon>
    </lineage>
</organism>
<gene>
    <name evidence="1" type="ORF">U2F25_25745</name>
</gene>
<accession>A0ABU5JJL6</accession>
<dbReference type="Pfam" id="PF08002">
    <property type="entry name" value="DUF1697"/>
    <property type="match status" value="1"/>
</dbReference>
<name>A0ABU5JJL6_9ACTN</name>
<dbReference type="PROSITE" id="PS51300">
    <property type="entry name" value="NIRD"/>
    <property type="match status" value="1"/>
</dbReference>
<comment type="caution">
    <text evidence="1">The sequence shown here is derived from an EMBL/GenBank/DDBJ whole genome shotgun (WGS) entry which is preliminary data.</text>
</comment>
<keyword evidence="2" id="KW-1185">Reference proteome</keyword>
<dbReference type="SUPFAM" id="SSF160379">
    <property type="entry name" value="SP0830-like"/>
    <property type="match status" value="1"/>
</dbReference>